<dbReference type="InterPro" id="IPR058637">
    <property type="entry name" value="YknX-like_C"/>
</dbReference>
<evidence type="ECO:0000259" key="4">
    <source>
        <dbReference type="Pfam" id="PF25917"/>
    </source>
</evidence>
<dbReference type="InterPro" id="IPR006143">
    <property type="entry name" value="RND_pump_MFP"/>
</dbReference>
<evidence type="ECO:0000256" key="3">
    <source>
        <dbReference type="SAM" id="SignalP"/>
    </source>
</evidence>
<dbReference type="Gene3D" id="2.40.420.20">
    <property type="match status" value="1"/>
</dbReference>
<feature type="coiled-coil region" evidence="2">
    <location>
        <begin position="103"/>
        <end position="161"/>
    </location>
</feature>
<dbReference type="NCBIfam" id="TIGR01730">
    <property type="entry name" value="RND_mfp"/>
    <property type="match status" value="1"/>
</dbReference>
<feature type="domain" description="Multidrug resistance protein MdtA-like barrel-sandwich hybrid" evidence="4">
    <location>
        <begin position="65"/>
        <end position="203"/>
    </location>
</feature>
<accession>A0A9D7E2E9</accession>
<evidence type="ECO:0000256" key="1">
    <source>
        <dbReference type="ARBA" id="ARBA00009477"/>
    </source>
</evidence>
<dbReference type="AlphaFoldDB" id="A0A9D7E2E9"/>
<evidence type="ECO:0000256" key="2">
    <source>
        <dbReference type="SAM" id="Coils"/>
    </source>
</evidence>
<dbReference type="PROSITE" id="PS51257">
    <property type="entry name" value="PROKAR_LIPOPROTEIN"/>
    <property type="match status" value="1"/>
</dbReference>
<feature type="domain" description="CusB-like beta-barrel" evidence="5">
    <location>
        <begin position="214"/>
        <end position="275"/>
    </location>
</feature>
<dbReference type="Gene3D" id="2.40.30.170">
    <property type="match status" value="1"/>
</dbReference>
<dbReference type="Proteomes" id="UP000807785">
    <property type="component" value="Unassembled WGS sequence"/>
</dbReference>
<evidence type="ECO:0000259" key="5">
    <source>
        <dbReference type="Pfam" id="PF25954"/>
    </source>
</evidence>
<proteinExistence type="inferred from homology"/>
<evidence type="ECO:0000313" key="7">
    <source>
        <dbReference type="EMBL" id="MBK6972462.1"/>
    </source>
</evidence>
<sequence length="372" mass="39227">MLRIQSHLLISTACACLALVACAPKEEKKAAGGPATLVTTTTVSARSLEVTEDTLGTLESLIDPTVGAEVPGRVVRVLTRAGQKVRRGDTMALLDPSDLALALRSDKAELQRLESLLEQQERLVQRQKDLVGKGFVSRNAVDDAVAQRDALRAQLAAAQARADSGRSNQGKARVVAPIDGEVDAQIVATGDYVKVGDPLFKMVSNRRLRAILPYPETAAARIRRGQPVRITSPQSPGLVVSGRVEDIRPVVSAGSRAVDVLVRFDNEAGLLAGGTINGSVLIDLRDNAVLVPEQSVVLRPAGTVVYAIADGKAVQRIVTTGARKAGMVEITKGLAGGETVALDGAGFLSDGAAVSIRKPPNRRRQPSSRPAR</sequence>
<dbReference type="InterPro" id="IPR058625">
    <property type="entry name" value="MdtA-like_BSH"/>
</dbReference>
<dbReference type="PANTHER" id="PTHR30469">
    <property type="entry name" value="MULTIDRUG RESISTANCE PROTEIN MDTA"/>
    <property type="match status" value="1"/>
</dbReference>
<dbReference type="SUPFAM" id="SSF111369">
    <property type="entry name" value="HlyD-like secretion proteins"/>
    <property type="match status" value="1"/>
</dbReference>
<dbReference type="PANTHER" id="PTHR30469:SF15">
    <property type="entry name" value="HLYD FAMILY OF SECRETION PROTEINS"/>
    <property type="match status" value="1"/>
</dbReference>
<feature type="chain" id="PRO_5039461940" evidence="3">
    <location>
        <begin position="24"/>
        <end position="372"/>
    </location>
</feature>
<dbReference type="Gene3D" id="2.40.50.100">
    <property type="match status" value="1"/>
</dbReference>
<dbReference type="Gene3D" id="1.10.287.470">
    <property type="entry name" value="Helix hairpin bin"/>
    <property type="match status" value="1"/>
</dbReference>
<gene>
    <name evidence="7" type="ORF">IPH26_05720</name>
</gene>
<name>A0A9D7E2E9_9PROT</name>
<keyword evidence="3" id="KW-0732">Signal</keyword>
<protein>
    <submittedName>
        <fullName evidence="7">Efflux RND transporter periplasmic adaptor subunit</fullName>
    </submittedName>
</protein>
<dbReference type="EMBL" id="JADJEV010000002">
    <property type="protein sequence ID" value="MBK6972462.1"/>
    <property type="molecule type" value="Genomic_DNA"/>
</dbReference>
<dbReference type="GO" id="GO:0015562">
    <property type="term" value="F:efflux transmembrane transporter activity"/>
    <property type="evidence" value="ECO:0007669"/>
    <property type="project" value="TreeGrafter"/>
</dbReference>
<feature type="domain" description="YknX-like C-terminal permuted SH3-like" evidence="6">
    <location>
        <begin position="290"/>
        <end position="355"/>
    </location>
</feature>
<evidence type="ECO:0000313" key="8">
    <source>
        <dbReference type="Proteomes" id="UP000807785"/>
    </source>
</evidence>
<comment type="similarity">
    <text evidence="1">Belongs to the membrane fusion protein (MFP) (TC 8.A.1) family.</text>
</comment>
<dbReference type="Pfam" id="PF25989">
    <property type="entry name" value="YknX_C"/>
    <property type="match status" value="1"/>
</dbReference>
<feature type="signal peptide" evidence="3">
    <location>
        <begin position="1"/>
        <end position="23"/>
    </location>
</feature>
<dbReference type="Pfam" id="PF25954">
    <property type="entry name" value="Beta-barrel_RND_2"/>
    <property type="match status" value="1"/>
</dbReference>
<reference evidence="7" key="1">
    <citation type="submission" date="2020-10" db="EMBL/GenBank/DDBJ databases">
        <title>Connecting structure to function with the recovery of over 1000 high-quality activated sludge metagenome-assembled genomes encoding full-length rRNA genes using long-read sequencing.</title>
        <authorList>
            <person name="Singleton C.M."/>
            <person name="Petriglieri F."/>
            <person name="Kristensen J.M."/>
            <person name="Kirkegaard R.H."/>
            <person name="Michaelsen T.Y."/>
            <person name="Andersen M.H."/>
            <person name="Karst S.M."/>
            <person name="Dueholm M.S."/>
            <person name="Nielsen P.H."/>
            <person name="Albertsen M."/>
        </authorList>
    </citation>
    <scope>NUCLEOTIDE SEQUENCE</scope>
    <source>
        <strain evidence="7">Bjer_18-Q3-R1-45_BAT3C.347</strain>
    </source>
</reference>
<keyword evidence="2" id="KW-0175">Coiled coil</keyword>
<evidence type="ECO:0000259" key="6">
    <source>
        <dbReference type="Pfam" id="PF25989"/>
    </source>
</evidence>
<dbReference type="InterPro" id="IPR058792">
    <property type="entry name" value="Beta-barrel_RND_2"/>
</dbReference>
<organism evidence="7 8">
    <name type="scientific">Candidatus Methylophosphatis roskildensis</name>
    <dbReference type="NCBI Taxonomy" id="2899263"/>
    <lineage>
        <taxon>Bacteria</taxon>
        <taxon>Pseudomonadati</taxon>
        <taxon>Pseudomonadota</taxon>
        <taxon>Betaproteobacteria</taxon>
        <taxon>Nitrosomonadales</taxon>
        <taxon>Sterolibacteriaceae</taxon>
        <taxon>Candidatus Methylophosphatis</taxon>
    </lineage>
</organism>
<dbReference type="GO" id="GO:1990281">
    <property type="term" value="C:efflux pump complex"/>
    <property type="evidence" value="ECO:0007669"/>
    <property type="project" value="TreeGrafter"/>
</dbReference>
<comment type="caution">
    <text evidence="7">The sequence shown here is derived from an EMBL/GenBank/DDBJ whole genome shotgun (WGS) entry which is preliminary data.</text>
</comment>
<dbReference type="Pfam" id="PF25917">
    <property type="entry name" value="BSH_RND"/>
    <property type="match status" value="1"/>
</dbReference>